<keyword evidence="13" id="KW-0206">Cytoskeleton</keyword>
<dbReference type="Gene3D" id="1.10.418.10">
    <property type="entry name" value="Calponin-like domain"/>
    <property type="match status" value="1"/>
</dbReference>
<keyword evidence="6" id="KW-0132">Cell division</keyword>
<dbReference type="SUPFAM" id="SSF49344">
    <property type="entry name" value="CBD9-like"/>
    <property type="match status" value="1"/>
</dbReference>
<dbReference type="STRING" id="1448308.A0A2T2NSL6"/>
<dbReference type="GO" id="GO:0035372">
    <property type="term" value="P:protein localization to microtubule"/>
    <property type="evidence" value="ECO:0007669"/>
    <property type="project" value="UniProtKB-ARBA"/>
</dbReference>
<dbReference type="Pfam" id="PF03271">
    <property type="entry name" value="EB1"/>
    <property type="match status" value="1"/>
</dbReference>
<dbReference type="SUPFAM" id="SSF140612">
    <property type="entry name" value="EB1 dimerisation domain-like"/>
    <property type="match status" value="1"/>
</dbReference>
<evidence type="ECO:0000256" key="11">
    <source>
        <dbReference type="ARBA" id="ARBA00022989"/>
    </source>
</evidence>
<dbReference type="InterPro" id="IPR006593">
    <property type="entry name" value="Cyt_b561/ferric_Rdtase_TM"/>
</dbReference>
<evidence type="ECO:0000259" key="19">
    <source>
        <dbReference type="PROSITE" id="PS50021"/>
    </source>
</evidence>
<organism evidence="22 23">
    <name type="scientific">Corynespora cassiicola Philippines</name>
    <dbReference type="NCBI Taxonomy" id="1448308"/>
    <lineage>
        <taxon>Eukaryota</taxon>
        <taxon>Fungi</taxon>
        <taxon>Dikarya</taxon>
        <taxon>Ascomycota</taxon>
        <taxon>Pezizomycotina</taxon>
        <taxon>Dothideomycetes</taxon>
        <taxon>Pleosporomycetidae</taxon>
        <taxon>Pleosporales</taxon>
        <taxon>Corynesporascaceae</taxon>
        <taxon>Corynespora</taxon>
    </lineage>
</organism>
<dbReference type="SUPFAM" id="SSF47576">
    <property type="entry name" value="Calponin-homology domain, CH-domain"/>
    <property type="match status" value="1"/>
</dbReference>
<dbReference type="InterPro" id="IPR036133">
    <property type="entry name" value="EB1_C_sf"/>
</dbReference>
<dbReference type="Pfam" id="PF16010">
    <property type="entry name" value="CDH-cyt"/>
    <property type="match status" value="1"/>
</dbReference>
<feature type="transmembrane region" description="Helical" evidence="17">
    <location>
        <begin position="337"/>
        <end position="364"/>
    </location>
</feature>
<feature type="compositionally biased region" description="Low complexity" evidence="16">
    <location>
        <begin position="631"/>
        <end position="657"/>
    </location>
</feature>
<dbReference type="PANTHER" id="PTHR47797">
    <property type="entry name" value="DEHYDROGENASE, PUTATIVE (AFU_ORTHOLOGUE AFUA_8G05805)-RELATED"/>
    <property type="match status" value="1"/>
</dbReference>
<dbReference type="Gene3D" id="2.60.40.1210">
    <property type="entry name" value="Cellobiose dehydrogenase, cytochrome domain"/>
    <property type="match status" value="1"/>
</dbReference>
<dbReference type="Gene3D" id="1.20.120.1770">
    <property type="match status" value="1"/>
</dbReference>
<keyword evidence="9" id="KW-0498">Mitosis</keyword>
<feature type="region of interest" description="Disordered" evidence="16">
    <location>
        <begin position="153"/>
        <end position="172"/>
    </location>
</feature>
<dbReference type="GO" id="GO:0035371">
    <property type="term" value="C:microtubule plus-end"/>
    <property type="evidence" value="ECO:0007669"/>
    <property type="project" value="UniProtKB-ARBA"/>
</dbReference>
<dbReference type="CDD" id="cd09630">
    <property type="entry name" value="CDH_like_cytochrome"/>
    <property type="match status" value="1"/>
</dbReference>
<keyword evidence="7 17" id="KW-0812">Transmembrane</keyword>
<proteinExistence type="inferred from homology"/>
<reference evidence="22 23" key="1">
    <citation type="journal article" date="2018" name="Front. Microbiol.">
        <title>Genome-Wide Analysis of Corynespora cassiicola Leaf Fall Disease Putative Effectors.</title>
        <authorList>
            <person name="Lopez D."/>
            <person name="Ribeiro S."/>
            <person name="Label P."/>
            <person name="Fumanal B."/>
            <person name="Venisse J.S."/>
            <person name="Kohler A."/>
            <person name="de Oliveira R.R."/>
            <person name="Labutti K."/>
            <person name="Lipzen A."/>
            <person name="Lail K."/>
            <person name="Bauer D."/>
            <person name="Ohm R.A."/>
            <person name="Barry K.W."/>
            <person name="Spatafora J."/>
            <person name="Grigoriev I.V."/>
            <person name="Martin F.M."/>
            <person name="Pujade-Renaud V."/>
        </authorList>
    </citation>
    <scope>NUCLEOTIDE SEQUENCE [LARGE SCALE GENOMIC DNA]</scope>
    <source>
        <strain evidence="22 23">Philippines</strain>
    </source>
</reference>
<dbReference type="Proteomes" id="UP000240883">
    <property type="component" value="Unassembled WGS sequence"/>
</dbReference>
<dbReference type="OrthoDB" id="19261at2759"/>
<dbReference type="GO" id="GO:0072686">
    <property type="term" value="C:mitotic spindle"/>
    <property type="evidence" value="ECO:0007669"/>
    <property type="project" value="UniProtKB-ARBA"/>
</dbReference>
<evidence type="ECO:0000256" key="5">
    <source>
        <dbReference type="ARBA" id="ARBA00022490"/>
    </source>
</evidence>
<gene>
    <name evidence="22" type="ORF">BS50DRAFT_633875</name>
</gene>
<evidence type="ECO:0000256" key="17">
    <source>
        <dbReference type="SAM" id="Phobius"/>
    </source>
</evidence>
<evidence type="ECO:0000259" key="20">
    <source>
        <dbReference type="PROSITE" id="PS50939"/>
    </source>
</evidence>
<feature type="chain" id="PRO_5015424988" evidence="18">
    <location>
        <begin position="23"/>
        <end position="746"/>
    </location>
</feature>
<dbReference type="InterPro" id="IPR001715">
    <property type="entry name" value="CH_dom"/>
</dbReference>
<dbReference type="Gene3D" id="1.20.5.1430">
    <property type="match status" value="1"/>
</dbReference>
<feature type="domain" description="EB1 C-terminal" evidence="21">
    <location>
        <begin position="658"/>
        <end position="734"/>
    </location>
</feature>
<dbReference type="FunFam" id="1.20.5.1430:FF:000005">
    <property type="entry name" value="Eb1, isoform E"/>
    <property type="match status" value="1"/>
</dbReference>
<protein>
    <submittedName>
        <fullName evidence="22">Uncharacterized protein</fullName>
    </submittedName>
</protein>
<keyword evidence="10" id="KW-0249">Electron transport</keyword>
<feature type="region of interest" description="Disordered" evidence="16">
    <location>
        <begin position="472"/>
        <end position="493"/>
    </location>
</feature>
<comment type="subcellular location">
    <subcellularLocation>
        <location evidence="1">Cytoplasm</location>
        <location evidence="1">Cytoskeleton</location>
    </subcellularLocation>
    <subcellularLocation>
        <location evidence="2">Membrane</location>
    </subcellularLocation>
</comment>
<evidence type="ECO:0000256" key="13">
    <source>
        <dbReference type="ARBA" id="ARBA00023212"/>
    </source>
</evidence>
<feature type="domain" description="Cytochrome b561" evidence="20">
    <location>
        <begin position="271"/>
        <end position="464"/>
    </location>
</feature>
<feature type="transmembrane region" description="Helical" evidence="17">
    <location>
        <begin position="308"/>
        <end position="330"/>
    </location>
</feature>
<evidence type="ECO:0000256" key="12">
    <source>
        <dbReference type="ARBA" id="ARBA00023136"/>
    </source>
</evidence>
<dbReference type="InterPro" id="IPR036872">
    <property type="entry name" value="CH_dom_sf"/>
</dbReference>
<feature type="region of interest" description="Disordered" evidence="16">
    <location>
        <begin position="617"/>
        <end position="666"/>
    </location>
</feature>
<evidence type="ECO:0000256" key="16">
    <source>
        <dbReference type="SAM" id="MobiDB-lite"/>
    </source>
</evidence>
<dbReference type="GO" id="GO:0051233">
    <property type="term" value="C:spindle midzone"/>
    <property type="evidence" value="ECO:0007669"/>
    <property type="project" value="UniProtKB-ARBA"/>
</dbReference>
<keyword evidence="12 17" id="KW-0472">Membrane</keyword>
<name>A0A2T2NSL6_CORCC</name>
<keyword evidence="14" id="KW-0131">Cell cycle</keyword>
<evidence type="ECO:0000259" key="21">
    <source>
        <dbReference type="PROSITE" id="PS51230"/>
    </source>
</evidence>
<dbReference type="InterPro" id="IPR015920">
    <property type="entry name" value="Cellobiose_DH-like_cyt"/>
</dbReference>
<dbReference type="CDD" id="cd08760">
    <property type="entry name" value="Cyt_b561_FRRS1_like"/>
    <property type="match status" value="1"/>
</dbReference>
<evidence type="ECO:0000256" key="7">
    <source>
        <dbReference type="ARBA" id="ARBA00022692"/>
    </source>
</evidence>
<keyword evidence="5" id="KW-0963">Cytoplasm</keyword>
<feature type="compositionally biased region" description="Low complexity" evidence="16">
    <location>
        <begin position="219"/>
        <end position="234"/>
    </location>
</feature>
<feature type="signal peptide" evidence="18">
    <location>
        <begin position="1"/>
        <end position="22"/>
    </location>
</feature>
<sequence length="746" mass="80517">MRNVRRNIAASGILALASRASAQVASVCPSTDVCFQLNIPEATASSGNGDIFFQIAAPSNYEWVALGQGNRMSGSNMFVVYTSADGNNVTLSPRTVSGYSMPTFNSDSQVTLLEGSGVSNGRMVANVRCSNCNSWSGGSADFTENNGNWIYGYQSSGGPKNSDDTNDSINQHNGQASFQWDYANAKGGSSVNPLLNSGTAGTGSGSPGATSCVPRPQNSGGSATTGAGSATPTSGDDDDRWGRTKSWNTAWGPSPTAKPSGRPWGPPGDDSDATKRNEKRQEVNYCDDNSNSGLTIISPAQTSEDRMLIAHAVLACLAFVFFFPTGSILIRVASFPGVLWLHAAFQVFGYIVFIAGFGLGVYYAVFDGYLQENHPIIGMVVFAVLFFQPILGFLHHLGFKKSGMRTIWSHLHLWVGRLAITLGIINGGLGFKLTGNTGGGMIAYSVFAGIMWLLWVAAAVYGERKRSRAQAMAATHPPKYTETSPAHSTDGEREMNDIPHPPQGHYAPKQELIAWLNNLLQLNVTKVEQCGTGAALCQIFDSIFYDVPMSRVQFNANTEYAYLQNFKVLQGVFTKHHIEKPIPVTSLVKCKMQDNLEFLQWTKRYWDQYFPGHQYDPLARRKGQGGGGGASRSTAAAPAARRAPAASNSAAPRTRTPLGGGGGAASAALREENNVLKETVAGLERERDFYFSKLRDIELLIQQAMEADPELEKDEGLLKQIQNILYSTEEGFEIPAETEGAEEETF</sequence>
<dbReference type="GO" id="GO:0030473">
    <property type="term" value="P:nuclear migration along microtubule"/>
    <property type="evidence" value="ECO:0007669"/>
    <property type="project" value="UniProtKB-ARBA"/>
</dbReference>
<dbReference type="InterPro" id="IPR004953">
    <property type="entry name" value="EB1_C"/>
</dbReference>
<feature type="compositionally biased region" description="Basic and acidic residues" evidence="16">
    <location>
        <begin position="272"/>
        <end position="282"/>
    </location>
</feature>
<accession>A0A2T2NSL6</accession>
<dbReference type="GO" id="GO:0016020">
    <property type="term" value="C:membrane"/>
    <property type="evidence" value="ECO:0007669"/>
    <property type="project" value="UniProtKB-SubCell"/>
</dbReference>
<feature type="transmembrane region" description="Helical" evidence="17">
    <location>
        <begin position="411"/>
        <end position="429"/>
    </location>
</feature>
<dbReference type="SMART" id="SM00664">
    <property type="entry name" value="DoH"/>
    <property type="match status" value="1"/>
</dbReference>
<evidence type="ECO:0000256" key="1">
    <source>
        <dbReference type="ARBA" id="ARBA00004245"/>
    </source>
</evidence>
<dbReference type="EMBL" id="KZ678134">
    <property type="protein sequence ID" value="PSN68266.1"/>
    <property type="molecule type" value="Genomic_DNA"/>
</dbReference>
<dbReference type="PROSITE" id="PS50939">
    <property type="entry name" value="CYTOCHROME_B561"/>
    <property type="match status" value="1"/>
</dbReference>
<keyword evidence="8 15" id="KW-0493">Microtubule</keyword>
<evidence type="ECO:0000256" key="6">
    <source>
        <dbReference type="ARBA" id="ARBA00022618"/>
    </source>
</evidence>
<evidence type="ECO:0000313" key="22">
    <source>
        <dbReference type="EMBL" id="PSN68266.1"/>
    </source>
</evidence>
<evidence type="ECO:0000256" key="18">
    <source>
        <dbReference type="SAM" id="SignalP"/>
    </source>
</evidence>
<evidence type="ECO:0000256" key="2">
    <source>
        <dbReference type="ARBA" id="ARBA00004370"/>
    </source>
</evidence>
<feature type="transmembrane region" description="Helical" evidence="17">
    <location>
        <begin position="441"/>
        <end position="462"/>
    </location>
</feature>
<evidence type="ECO:0000256" key="9">
    <source>
        <dbReference type="ARBA" id="ARBA00022776"/>
    </source>
</evidence>
<keyword evidence="18" id="KW-0732">Signal</keyword>
<evidence type="ECO:0000256" key="15">
    <source>
        <dbReference type="PROSITE-ProRule" id="PRU00576"/>
    </source>
</evidence>
<dbReference type="GO" id="GO:0051301">
    <property type="term" value="P:cell division"/>
    <property type="evidence" value="ECO:0007669"/>
    <property type="project" value="UniProtKB-KW"/>
</dbReference>
<feature type="transmembrane region" description="Helical" evidence="17">
    <location>
        <begin position="376"/>
        <end position="399"/>
    </location>
</feature>
<dbReference type="AlphaFoldDB" id="A0A2T2NSL6"/>
<dbReference type="SMART" id="SM00665">
    <property type="entry name" value="B561"/>
    <property type="match status" value="1"/>
</dbReference>
<dbReference type="PANTHER" id="PTHR47797:SF1">
    <property type="entry name" value="CYTOCHROME B561 DOMAIN-CONTAINING PROTEIN-RELATED"/>
    <property type="match status" value="1"/>
</dbReference>
<dbReference type="PROSITE" id="PS50021">
    <property type="entry name" value="CH"/>
    <property type="match status" value="1"/>
</dbReference>
<evidence type="ECO:0000256" key="8">
    <source>
        <dbReference type="ARBA" id="ARBA00022701"/>
    </source>
</evidence>
<dbReference type="PROSITE" id="PS51230">
    <property type="entry name" value="EB1_C"/>
    <property type="match status" value="1"/>
</dbReference>
<dbReference type="GO" id="GO:0051010">
    <property type="term" value="F:microtubule plus-end binding"/>
    <property type="evidence" value="ECO:0007669"/>
    <property type="project" value="UniProtKB-ARBA"/>
</dbReference>
<evidence type="ECO:0000256" key="14">
    <source>
        <dbReference type="ARBA" id="ARBA00023306"/>
    </source>
</evidence>
<comment type="similarity">
    <text evidence="3">Belongs to the MAPRE family.</text>
</comment>
<keyword evidence="23" id="KW-1185">Reference proteome</keyword>
<dbReference type="InterPro" id="IPR005018">
    <property type="entry name" value="DOMON_domain"/>
</dbReference>
<keyword evidence="4" id="KW-0813">Transport</keyword>
<evidence type="ECO:0000256" key="3">
    <source>
        <dbReference type="ARBA" id="ARBA00010729"/>
    </source>
</evidence>
<feature type="domain" description="Calponin-homology (CH)" evidence="19">
    <location>
        <begin position="506"/>
        <end position="607"/>
    </location>
</feature>
<evidence type="ECO:0000256" key="10">
    <source>
        <dbReference type="ARBA" id="ARBA00022982"/>
    </source>
</evidence>
<evidence type="ECO:0000313" key="23">
    <source>
        <dbReference type="Proteomes" id="UP000240883"/>
    </source>
</evidence>
<feature type="region of interest" description="Disordered" evidence="16">
    <location>
        <begin position="193"/>
        <end position="286"/>
    </location>
</feature>
<evidence type="ECO:0000256" key="4">
    <source>
        <dbReference type="ARBA" id="ARBA00022448"/>
    </source>
</evidence>
<dbReference type="FunFam" id="1.10.418.10:FF:000028">
    <property type="entry name" value="RP/EB family microtubule-associated protein"/>
    <property type="match status" value="1"/>
</dbReference>
<keyword evidence="11 17" id="KW-1133">Transmembrane helix</keyword>